<name>A0A5K1JVY8_9APHY</name>
<dbReference type="PANTHER" id="PTHR10334">
    <property type="entry name" value="CYSTEINE-RICH SECRETORY PROTEIN-RELATED"/>
    <property type="match status" value="1"/>
</dbReference>
<gene>
    <name evidence="3" type="primary">V5XZS6</name>
</gene>
<dbReference type="Pfam" id="PF00188">
    <property type="entry name" value="CAP"/>
    <property type="match status" value="1"/>
</dbReference>
<accession>A0A5K1JVY8</accession>
<dbReference type="SMART" id="SM00198">
    <property type="entry name" value="SCP"/>
    <property type="match status" value="1"/>
</dbReference>
<proteinExistence type="predicted"/>
<dbReference type="GO" id="GO:0004497">
    <property type="term" value="F:monooxygenase activity"/>
    <property type="evidence" value="ECO:0007669"/>
    <property type="project" value="UniProtKB-KW"/>
</dbReference>
<keyword evidence="3" id="KW-0560">Oxidoreductase</keyword>
<dbReference type="EC" id="1.-.-.-" evidence="3"/>
<sequence length="208" mass="22352">MNRIVYFALSLSVLLALLAAPGAEAVPAPLAAVTMEKRTSSSDIKAYLAAHNSFRAKHGAAALKWDNKLAAAAQKEVDRCVFKHSGGIFGPYGENLAAGTGNFKIEDAIRSWTNEAPQYNAKNPQPSHFTQVVWKGSKQVGCAVKECSNIFDPKFGVAKFYACEYYPAGNVIGNFPCVSSRLVSSRPLVDASVANGSHIAFNRKNVQV</sequence>
<dbReference type="AlphaFoldDB" id="A0A5K1JVY8"/>
<keyword evidence="1" id="KW-0732">Signal</keyword>
<evidence type="ECO:0000256" key="1">
    <source>
        <dbReference type="SAM" id="SignalP"/>
    </source>
</evidence>
<dbReference type="SUPFAM" id="SSF55797">
    <property type="entry name" value="PR-1-like"/>
    <property type="match status" value="1"/>
</dbReference>
<keyword evidence="3" id="KW-0503">Monooxygenase</keyword>
<reference evidence="3" key="1">
    <citation type="submission" date="2019-10" db="EMBL/GenBank/DDBJ databases">
        <authorList>
            <person name="Nor Muhammad N."/>
        </authorList>
    </citation>
    <scope>NUCLEOTIDE SEQUENCE</scope>
</reference>
<organism evidence="3">
    <name type="scientific">Ganoderma boninense</name>
    <dbReference type="NCBI Taxonomy" id="34458"/>
    <lineage>
        <taxon>Eukaryota</taxon>
        <taxon>Fungi</taxon>
        <taxon>Dikarya</taxon>
        <taxon>Basidiomycota</taxon>
        <taxon>Agaricomycotina</taxon>
        <taxon>Agaricomycetes</taxon>
        <taxon>Polyporales</taxon>
        <taxon>Polyporaceae</taxon>
        <taxon>Ganoderma</taxon>
    </lineage>
</organism>
<dbReference type="InterPro" id="IPR014044">
    <property type="entry name" value="CAP_dom"/>
</dbReference>
<dbReference type="InterPro" id="IPR001283">
    <property type="entry name" value="CRISP-related"/>
</dbReference>
<feature type="chain" id="PRO_5023909924" evidence="1">
    <location>
        <begin position="26"/>
        <end position="208"/>
    </location>
</feature>
<evidence type="ECO:0000313" key="3">
    <source>
        <dbReference type="EMBL" id="VWO96213.1"/>
    </source>
</evidence>
<dbReference type="PRINTS" id="PR00837">
    <property type="entry name" value="V5TPXLIKE"/>
</dbReference>
<protein>
    <submittedName>
        <fullName evidence="3">Cytochrome P450 monooxygenase AKT7 )</fullName>
        <ecNumber evidence="3">1.-.-.-</ecNumber>
    </submittedName>
</protein>
<dbReference type="InterPro" id="IPR035940">
    <property type="entry name" value="CAP_sf"/>
</dbReference>
<feature type="signal peptide" evidence="1">
    <location>
        <begin position="1"/>
        <end position="25"/>
    </location>
</feature>
<dbReference type="Gene3D" id="3.40.33.10">
    <property type="entry name" value="CAP"/>
    <property type="match status" value="1"/>
</dbReference>
<evidence type="ECO:0000259" key="2">
    <source>
        <dbReference type="SMART" id="SM00198"/>
    </source>
</evidence>
<feature type="domain" description="SCP" evidence="2">
    <location>
        <begin position="42"/>
        <end position="173"/>
    </location>
</feature>
<dbReference type="EMBL" id="LR725457">
    <property type="protein sequence ID" value="VWO96213.1"/>
    <property type="molecule type" value="Genomic_DNA"/>
</dbReference>